<dbReference type="OrthoDB" id="294378at2759"/>
<evidence type="ECO:0000313" key="4">
    <source>
        <dbReference type="Proteomes" id="UP000007350"/>
    </source>
</evidence>
<evidence type="ECO:0000256" key="2">
    <source>
        <dbReference type="ARBA" id="ARBA00023027"/>
    </source>
</evidence>
<dbReference type="InterPro" id="IPR029035">
    <property type="entry name" value="DHS-like_NAD/FAD-binding_dom"/>
</dbReference>
<dbReference type="FunFam" id="3.40.910.10:FF:000010">
    <property type="entry name" value="Deoxyhypusine synthase"/>
    <property type="match status" value="1"/>
</dbReference>
<comment type="similarity">
    <text evidence="1">Belongs to the deoxyhypusine synthase family.</text>
</comment>
<dbReference type="InterPro" id="IPR036982">
    <property type="entry name" value="Deoxyhypusine_synthase_sf"/>
</dbReference>
<reference evidence="3 4" key="1">
    <citation type="journal article" date="2012" name="BMC Genomics">
        <title>Comparative genomic analysis of human infective Trypanosoma cruzi lineages with the bat-restricted subspecies T. cruzi marinkellei.</title>
        <authorList>
            <person name="Franzen O."/>
            <person name="Talavera-Lopez C."/>
            <person name="Ochaya S."/>
            <person name="Butler C.E."/>
            <person name="Messenger L.A."/>
            <person name="Lewis M.D."/>
            <person name="Llewellyn M.S."/>
            <person name="Marinkelle C.J."/>
            <person name="Tyler K.M."/>
            <person name="Miles M.A."/>
            <person name="Andersson B."/>
        </authorList>
    </citation>
    <scope>NUCLEOTIDE SEQUENCE [LARGE SCALE GENOMIC DNA]</scope>
    <source>
        <strain evidence="3 4">B7</strain>
    </source>
</reference>
<gene>
    <name evidence="3" type="ORF">MOQ_005975</name>
</gene>
<dbReference type="AlphaFoldDB" id="K2MWT5"/>
<sequence length="346" mass="38293">METVDTLDYSALVALDQEEALRRVLASYPRIGLQATELGRARRIVQRALYHKRAGDAVFLAYTSNLISSGLRDTFASLARDRLIDGFISTAGGIEEDAIKCLGRTLVGQFSLDGRELRKCGVNRTGNLLVPNDNYCYFENFFMPVLKHLHELQRESRWEKMTAPSEMIAAIGAALECKQPETCRGSLLYWCYRHNIPVFSPALTDGSIGDMIYFYNFSKKGLVLDPIVDVVRLRELGCRNRRCDDSQGGNKSQNNNGRTTCIVLGGGLPKHHLLQHVRADTVVYISTGLEVDASPSSCNVAEDRANGVLPDNCEVVRVHGDASFVFPLLLCKTETSADTHKDVAAC</sequence>
<dbReference type="EMBL" id="AHKC01012352">
    <property type="protein sequence ID" value="EKF30214.1"/>
    <property type="molecule type" value="Genomic_DNA"/>
</dbReference>
<accession>K2MWT5</accession>
<keyword evidence="4" id="KW-1185">Reference proteome</keyword>
<comment type="caution">
    <text evidence="3">The sequence shown here is derived from an EMBL/GenBank/DDBJ whole genome shotgun (WGS) entry which is preliminary data.</text>
</comment>
<dbReference type="Pfam" id="PF01916">
    <property type="entry name" value="DS"/>
    <property type="match status" value="1"/>
</dbReference>
<dbReference type="SUPFAM" id="SSF52467">
    <property type="entry name" value="DHS-like NAD/FAD-binding domain"/>
    <property type="match status" value="1"/>
</dbReference>
<proteinExistence type="inferred from homology"/>
<organism evidence="3 4">
    <name type="scientific">Trypanosoma cruzi marinkellei</name>
    <dbReference type="NCBI Taxonomy" id="85056"/>
    <lineage>
        <taxon>Eukaryota</taxon>
        <taxon>Discoba</taxon>
        <taxon>Euglenozoa</taxon>
        <taxon>Kinetoplastea</taxon>
        <taxon>Metakinetoplastina</taxon>
        <taxon>Trypanosomatida</taxon>
        <taxon>Trypanosomatidae</taxon>
        <taxon>Trypanosoma</taxon>
        <taxon>Schizotrypanum</taxon>
    </lineage>
</organism>
<dbReference type="GO" id="GO:0034038">
    <property type="term" value="F:deoxyhypusine synthase activity"/>
    <property type="evidence" value="ECO:0007669"/>
    <property type="project" value="TreeGrafter"/>
</dbReference>
<dbReference type="PANTHER" id="PTHR11703">
    <property type="entry name" value="DEOXYHYPUSINE SYNTHASE"/>
    <property type="match status" value="1"/>
</dbReference>
<dbReference type="GO" id="GO:0005737">
    <property type="term" value="C:cytoplasm"/>
    <property type="evidence" value="ECO:0007669"/>
    <property type="project" value="UniProtKB-ARBA"/>
</dbReference>
<dbReference type="PANTHER" id="PTHR11703:SF0">
    <property type="entry name" value="DEOXYHYPUSINE SYNTHASE"/>
    <property type="match status" value="1"/>
</dbReference>
<name>K2MWT5_TRYCR</name>
<protein>
    <submittedName>
        <fullName evidence="3">Deoxyhypusine synthase, putative</fullName>
    </submittedName>
</protein>
<evidence type="ECO:0000256" key="1">
    <source>
        <dbReference type="ARBA" id="ARBA00009892"/>
    </source>
</evidence>
<dbReference type="Gene3D" id="3.40.910.10">
    <property type="entry name" value="Deoxyhypusine synthase"/>
    <property type="match status" value="1"/>
</dbReference>
<keyword evidence="2" id="KW-0520">NAD</keyword>
<dbReference type="InterPro" id="IPR002773">
    <property type="entry name" value="Deoxyhypusine_synthase"/>
</dbReference>
<evidence type="ECO:0000313" key="3">
    <source>
        <dbReference type="EMBL" id="EKF30214.1"/>
    </source>
</evidence>
<dbReference type="Proteomes" id="UP000007350">
    <property type="component" value="Unassembled WGS sequence"/>
</dbReference>